<dbReference type="InterPro" id="IPR011049">
    <property type="entry name" value="Serralysin-like_metalloprot_C"/>
</dbReference>
<sequence length="6037" mass="611837">MQSDALLRNALLGSTTAIAPAPLEINLSPALNDISRSSSIAFVDRGIQGYEKLLANAASGTEIYVLDPIKDAVSQITDILLERTSISAVHILSHGSSGGLTLGQNWLDSNALEQYADQFRSWSKALTQDADILLYGCEVAQGEIGQAFVNILSELTQADVAASTNLTGSAALGGDWTLEYQHGKIEAGLVFQSAALADYQSVLGINFTGSAITNTGINTVGAIARITGNAILDVIGDITIDASGVTGDNAGGADNLTLKATGRVDLRGLIGTGGFSNLTIEAPTITVFDGVNITLDGELTFTASETASTLDSLIPIVGGFTGNTKDASITIGKNTKIQAAGINLSAETEDKNPIEGLNKYLAGALVTPLVEFGQEIASLPLSVMIRKSNSTISIGDNSELITSGDVIISAKAAADATSKAISQYFSIGWSNAVASAITEIAQGVTITAQGDVDILSNASAKASMTTRTLKNMGIGPADNTGIAVSLAVADADLTAKTTISQAAKITAGRNANILATGKVEREASAEAGAYDDGRAGISLGLGFTTSDVQAVVDGQVTSATTIAKAFDPAVNVSDDEDTIKIVDHGFKKGQAIVYNNGGGSDLKGLEDGKTYYVIVVDSDTIKLAESASDTEENKAIDVSKSGVTGSAHLIRDPGLRVVAQLESEDKADATSGVGGDPAIADNVKPEIAVTKIIEALTKNNASKDAGSGGSGAKSNFSLAGALAFSKVDNTVAATIGVTGVLKSKADLYVQATIENKLQTASEASSEAADDASAQQKSASAAVIVGLYSNTAKATISPGAVLDASKTTSISAEITYPFLTTLKEMFDFKQKLKDDGLSGFTDYLDGTLGFKSSLFNSWAKSTAKGKNLGLAGSVNYQQFNSDAQAIIGANAKINQDAAYQSDEQTVTVEATTDLNLINVTGVFDFEISLDKLNDLRTSKDRLAELNPAGSQSDKGGMGGSLFLLFNNSATIAKVDQNAEIRTGKDGNLTINAQSKNIDVNVAQSGASGGQFGVGGTFSYTNQKSTTLAQLVSGAKVTGGALNITAGDETTRVNAVGGVAKGGNVGVGLSVSLNEMDRTVSALIGKETGAPITGTAINVGDINLQAKGTGGLWSFSLAAAIASKNPQDQASQDPPEQPTDVADSPGSSDDPLDGVTLPTLFGEMTPQADAANPDNSAANTSNDKGNQGKSGIGISGDVSINTATDRVSAFINDAGVINGGKVALEATNDTVMRVASGSAAFAKSADANATSVGIAGSVSINTLTGTTNAFITGTASGGQKLALTADQLSLKAIRSGDLFALSASGSGAPGKNGIAIAGSVSVNRITNTTEAYLNGVQATIAGSVSLDAKDNSRIFALGGAVAGLVGRAGFGAGVGVNIIKNTVKANSSNTTLDLGTSLTLSALNSSEIQAIAASLGISPQQNGIGAAGTVSVNNITLTTEASVTKTNRTINATLPTGVISLSAKNTATIESLAGAVGGGQTVGFGAAVAYNGITNNTQVFVSESTLATTAGAEITAESSGTIKSLTLGVGGGKELGLGGSVAINMIRGGTRAFIDQNTVLLAGGQINLGAKDTSTIEGLSGGIAGSQTAAIGAAISVNDISTTTTSYIEKSTVTSQNAGVRSVAEASATIKTITVGGAGAQSVAIGGSVSVNLIRKTVDSHIADSATVTAAQDVKVEAIASSTLEANGGALAGAGKVSVAGSLAVNDLENRTIARISGSTVTSSQGNVIVSADSRDTVRTISVGGSGAGKVGVAGSASVSMMGNTTTAEIVGGTVSADDNVLVLANSKNAIDFYGGTISVGGVAGVGGLANVNTIANTTQAAIRQGASVTAKGNATSSISKADGTGTSELTRGVAVIATSEEQVDVVSVNLAGGGKAGVAATASVTVLESQTTASIDGASVNANNTGANAGQTVKVKAFNHSDVDIKAGSIAGSGAVGVGATVDVTVIGNTTRALINNAPIVNAQAGIDVTSFTREKFGSVVASGAGGFFAGVAGSLLVSDIRSQNEAFIAGSTINTFGNLRVIADDRVEATGASGAAGLAGKGVGFGATISVITIANSTTAKITSSTTNASGLTEVKANSVESVTTGGASLGAALFGGVAGTVLVSSLTTDTIATIDGTSRVNQDLAYRTGTQDVQVKAENNSTLTGGVAALGVGAVGAGISVMVSGIWNTTSASIGDGATVSAGRNIVVDADSSKTVTTAVMAFAGGLAGVAGAVSVVNIGSGMSGDGTSSVASTQSETDEQLDKSQIDSGLGNSSFATRAKTKADSKTVGMRTTGFGATAPVLNGTSAFVGVNAIVNAGADVNVTATETITLNQGIGNITVGAVGVGGSVAIANINGNTQAFLAEGSIVNAGNNINVTANFTNTLNSIAGAGQGGLVGLGAQVVIVNDDSRQLAAIRNGARINQANNVLVNALANRTNTSTMVNLQVGGYVAGAAIARLTGKGSTQALVDNDAQIGQVAGSTVGSLSVSADANLTATATTRSLSVGIGSGSANVAIADFSPTISASIGAGADIKTLRNIDVVSSGTANVSTDVAGVNAGGLAVGLSDAKSQVRTTLTTNVGNGVMLDAGTNILLASRFNRDANGQLISGKQVKASATSSAGALIGLTGSNAEAKMTTNLAASVASNVTLTAEGNVSIQSLSGNVVDAYASGQALGIAAAGVTSARAEIDNASTASTGTNVQINAGQNVTVSAQSDNQVTRSEAIGGAGGLFAGASTSGTANITDNTTASVGANTRITALRGTIKVESLVSNEARSRGSISTGGAVTSNRTESTSNVTSQVRTTIGDGANLLSDRIQLHSKVTKLDVDADAYSKTIAANSTTDAQSNVNTDVDTKVTNGIGASLNGQNRLEIISRIDGVDTDSKAKAEIAAGLTGSVFATAHNNMDLDADIDILSQSQLSGIDILLEAVSPQDRNAIYVLDPETVAKTVVNYVLTAVEEVVKVVSKIPIIGWFVKWVTRTVIKLVEQILNSEAEAKRSGNFSSNNTINLAGDIYQGAPSRASLVVNPDLSVLTQGNISAQIVGNEVVVSDVTTMPPGQILINSPFGTVTGDVIIHKNSVLESVDITNNSTKDLRINRIRTINNAVESPDLDIRADINTANVTTVTDVVGLPSITIQNNTASNVIFAGLIENSTGSLLVANQGGSILMGSNVQLENASANLNAAQGRIGDLTNRLNLRLFDETTNAALEANAGQSISLNLQLSSNSLNTGLTQLDGLDLSSITAGQDIDLAIRQADIYQFDLNTFVLSRVVIDGIYNLKNLSSTQGSVKVDIAQGTANISKVQAQSGTVNLKTVGQLVDVNTVGADIIAQNAILQATAGIGSSSNAIDTAVSRLEANGSGGMWINNTGNLSIGGISPMIGLTITGDLSLTNAGSVTVSENVTASGNVQVTTTDTQNQGEDIEVGANTKVESTGASISLLAGDNFTLNPTGTIAAATQILIKGDQGNADSVGSTIDIRGTLQAPVVEITGDSNNDRVNLTNVSTGSPVTIRTLDGDDTINIGSNSTPTSNTNGTLNRISANLTIDGGTGNDQFKADDSGDTTANTGTLTNTQLLGLGMTGTINYAGVEAIEVALGSGADTFTVASTIAGTTTVNANAGADTVNIQSISGATTVNAGADNDTINVGNASNTVNDISATLTVQGDAGTDTLNVIDSGDTTANTGNLTSTRVSGLGMAGAIDYDTVEALDITLGSGGDTFTVQSTHTGSTTLNSAAGADTIAVQSNTGATTVNAGANDDNVTVSVITPGGTLVVNGEAGNDVVNATASTRGIVLNGGDGDDTLQGGSGNDLIGGGSGNDRIDGNAGNDEIYGDSTFPVQATDAAYNSFTFDANVMTAPAGSRPSATQQTSQGNDTISGGIGSDTVYGEGGDDNIVGGSFTANVADGTDYLFGGAGNDVIAGDNATIDVNRSIAVFNDNNGAADYIFGDTGTLTFAPTGEVTRAANASVAGDGNDTISGGIGNDALFGGAGNDVISGNLGDDRLIGDQGVIDFVNSAVTKIETIEANVGGTDTLNGDEGNDIAIGGFGNDTISGNAGDDFLIGDNGRAQFSAGILTRIESIDPGLGGNDAIAGNDGNDIAIGGFGDDTVSGEIGRDVLLGDNGVVVRADGTIEANDIYSTEPTFGGKDTITGGLDNDLIIGGSGGNDALGLGGDILAGNEGDDWIIGDNAYITRDSNDQIEQVATSFASNGGDDNITGNDGNDLIFGGFANDTIQGNVGSDILLGDNGKITMLNGVVARIETTEALSGGNDTIQGNDGTDIILGGSGDDTIAGGADNDTILGDNGVVVRADGSAQANDVFSTDELSGGKDSISGGLGDDLILGGFESDRITGNEGNDIVYGDHAYITRNASDVVEEITARFAAQGGDDVIEGNAGDDILIGGAANDTIMGGTGIDFIAGDNAKVTMPNGVVARIETTDPTLGGNDAIEGDDQGDFILGGAGDDTITGGSDLADDVILGDHGVIVRADGTPQANDIYSTDPANGGKDIITGGLGNDIILGGADNDRMTGNEGNDVILGDHGYITRNAADVIEKIESAFANQGGDDTIAGNTGEDLLFGGAANDTITGNEGNDVILGDNGSLDYTLDSNLTTLDLITTTSPEIGGNDNIQGNEGDDRILGGNGADAIQGNAGQDIILGDNGLLNYGVDSDFTTLDLITTTDPTLGGNDQIAGNDGNDIVIAGAANDTITGDAGDDILIGDQAEITLTGGRVKLVDSIDPGIGGDDVVSGGDGTDLILGGFADDILYGDAGNDRILGDNGRFDFAFAGDAVVGADSDLSTLDIITTTDPTLGGDDSIFGGAGEDQVIGGSGSDFVAGDNGADPNVVLTREWTVVDEGDFNGDGRTDLVWRNQVRGDVAVWLMNGKEILDFAVVLPGVPLSWTIEGIDDFNKDGKDDFIWRNRANGDVALWLMNGRKIDTAAIVLPGVPLSWAIEGISDLNNDNQADLIWRDRSNGDVAVWLMNGSQIAGAAVVVPGVPLTWTIEGVDDLNGDGNADLIWRDRSNGDVAVWLMNGLQIAGSAIVLRSVPLNWNIQGIGDFNNDGKADLLWRGQTNGEIAVWLMNGLQIAGSGIVLAGIPSNWTIEGIGDFNNDGKSDIAWRDRGNGDAAVWLINGTQLAGAAVIISGVPFNWEVKAISDLNNDGKAEFVWRDAATGDAAVWMINAVQINDTALYRQGDSKPVSTGASDDLVMGDHAIVYQALQRDRNFVSIDTQAADGGGDDVLYGNQGDDILLGQQGNDIMYGGAGEDDMTGGHNVLGGADGNDSMDGEADSDVMLGDNGTITRRWVNNAWQRFVAPFATVIRDIVRFDDVDRIAGNDTMVGGTGDDIIQGQRGDDFIDGGAGDDELYGQLGNDIIQGGDGQDTILGDVGIITRDVNPDGSARRNLNGSWHRDVILTDVGRVTGTVSGTPTAAQFQNPDLLLLTESAGYEVELLADGNDAIDGGSGDDAIFGQRGNDTIQGGTGNDYIEGNAGNDFIDDLAGDDFIVGDDTSNLPPFNTELPIVTRAIHLIEQNANLALDFFGTIVTPNLTLTPNPISGLLPALTLSPTLTRDHSPTPITGALRTTSGVTFQTLAAVIPDVINHLDLLAGNDQISAGAGLDTVVGDNYTNTIPLRTGVAGIDQSLDLMMRSLYQLNYDLHGLELALTGTSGATAREITRGGDVIDAGGDRDLVMGDNAFLIGGLTIKSPSNAAAISTMVGNLQQLIANFNRTVDTVLDPLTTRPMNQPFTLAIGNDQITGNSGDDKLLADDTFVLAPNFSNPNYVKGSFWNYALIGGDQPARSTLREFNLKLGNDLVNGGSGNDLMIAGYSNVILPLANQAPVTQSDRLQFQRDLELFAEDVRTFIRDLHNTNHGIEYVNNNQSHTLIAQNDVMNGEAGDDVMLGDNATLLLPIVDRQINLSFEIVRGYLDSSDESYNFSQGLPHQYDLIYRNSNLGATRFAEDTMTGGDGNDILFGLRGVDTMQGDAGDDYLFGGAETDVLNDTLGTNVIRATNPSAGDSTIINPRINAYLVNFLSPALQRYISELDQEKNKLTLEGRFQLSFPD</sequence>
<dbReference type="InterPro" id="IPR013517">
    <property type="entry name" value="FG-GAP"/>
</dbReference>
<feature type="region of interest" description="Disordered" evidence="4">
    <location>
        <begin position="3834"/>
        <end position="3859"/>
    </location>
</feature>
<dbReference type="InterPro" id="IPR001343">
    <property type="entry name" value="Hemolysn_Ca-bd"/>
</dbReference>
<evidence type="ECO:0000313" key="6">
    <source>
        <dbReference type="EMBL" id="WNZ48995.1"/>
    </source>
</evidence>
<dbReference type="RefSeq" id="WP_316429001.1">
    <property type="nucleotide sequence ID" value="NZ_CP130144.1"/>
</dbReference>
<dbReference type="PRINTS" id="PR00313">
    <property type="entry name" value="CABNDNGRPT"/>
</dbReference>
<protein>
    <submittedName>
        <fullName evidence="6">DUF4347 domain-containing protein</fullName>
    </submittedName>
</protein>
<dbReference type="InterPro" id="IPR018511">
    <property type="entry name" value="Hemolysin-typ_Ca-bd_CS"/>
</dbReference>
<dbReference type="Gene3D" id="2.150.10.10">
    <property type="entry name" value="Serralysin-like metalloprotease, C-terminal"/>
    <property type="match status" value="12"/>
</dbReference>
<dbReference type="InterPro" id="IPR028994">
    <property type="entry name" value="Integrin_alpha_N"/>
</dbReference>
<feature type="compositionally biased region" description="Polar residues" evidence="4">
    <location>
        <begin position="2248"/>
        <end position="2258"/>
    </location>
</feature>
<dbReference type="InterPro" id="IPR025592">
    <property type="entry name" value="DUF4347"/>
</dbReference>
<feature type="compositionally biased region" description="Polar residues" evidence="4">
    <location>
        <begin position="2227"/>
        <end position="2237"/>
    </location>
</feature>
<evidence type="ECO:0000256" key="3">
    <source>
        <dbReference type="ARBA" id="ARBA00022729"/>
    </source>
</evidence>
<reference evidence="6" key="1">
    <citation type="journal article" date="2023" name="Plants (Basel)">
        <title>Genomic Analysis of Leptolyngbya boryana CZ1 Reveals Efficient Carbon Fixation Modules.</title>
        <authorList>
            <person name="Bai X."/>
            <person name="Wang H."/>
            <person name="Cheng W."/>
            <person name="Wang J."/>
            <person name="Ma M."/>
            <person name="Hu H."/>
            <person name="Song Z."/>
            <person name="Ma H."/>
            <person name="Fan Y."/>
            <person name="Du C."/>
            <person name="Xu J."/>
        </authorList>
    </citation>
    <scope>NUCLEOTIDE SEQUENCE</scope>
    <source>
        <strain evidence="6">CZ1</strain>
    </source>
</reference>
<feature type="region of interest" description="Disordered" evidence="4">
    <location>
        <begin position="1122"/>
        <end position="1193"/>
    </location>
</feature>
<keyword evidence="2" id="KW-0964">Secreted</keyword>
<dbReference type="InterPro" id="IPR047881">
    <property type="entry name" value="LktA_repeat"/>
</dbReference>
<dbReference type="SUPFAM" id="SSF69318">
    <property type="entry name" value="Integrin alpha N-terminal domain"/>
    <property type="match status" value="1"/>
</dbReference>
<dbReference type="NCBIfam" id="NF012206">
    <property type="entry name" value="LktA_tand_53"/>
    <property type="match status" value="14"/>
</dbReference>
<dbReference type="InterPro" id="IPR050557">
    <property type="entry name" value="RTX_toxin/Mannuronan_C5-epim"/>
</dbReference>
<dbReference type="GO" id="GO:0005509">
    <property type="term" value="F:calcium ion binding"/>
    <property type="evidence" value="ECO:0007669"/>
    <property type="project" value="InterPro"/>
</dbReference>
<evidence type="ECO:0000259" key="5">
    <source>
        <dbReference type="Pfam" id="PF14252"/>
    </source>
</evidence>
<evidence type="ECO:0000256" key="4">
    <source>
        <dbReference type="SAM" id="MobiDB-lite"/>
    </source>
</evidence>
<feature type="domain" description="DUF4347" evidence="5">
    <location>
        <begin position="40"/>
        <end position="203"/>
    </location>
</feature>
<dbReference type="PANTHER" id="PTHR38340:SF1">
    <property type="entry name" value="S-LAYER PROTEIN"/>
    <property type="match status" value="1"/>
</dbReference>
<feature type="compositionally biased region" description="Low complexity" evidence="4">
    <location>
        <begin position="1166"/>
        <end position="1181"/>
    </location>
</feature>
<accession>A0AA96XBB2</accession>
<comment type="subcellular location">
    <subcellularLocation>
        <location evidence="1">Secreted</location>
    </subcellularLocation>
</comment>
<feature type="region of interest" description="Disordered" evidence="4">
    <location>
        <begin position="2755"/>
        <end position="2779"/>
    </location>
</feature>
<dbReference type="EMBL" id="CP130144">
    <property type="protein sequence ID" value="WNZ48995.1"/>
    <property type="molecule type" value="Genomic_DNA"/>
</dbReference>
<feature type="compositionally biased region" description="Polar residues" evidence="4">
    <location>
        <begin position="1122"/>
        <end position="1132"/>
    </location>
</feature>
<dbReference type="Pfam" id="PF00353">
    <property type="entry name" value="HemolysinCabind"/>
    <property type="match status" value="27"/>
</dbReference>
<proteinExistence type="predicted"/>
<name>A0AA96XBB2_LEPBY</name>
<organism evidence="6">
    <name type="scientific">Leptolyngbya boryana CZ1</name>
    <dbReference type="NCBI Taxonomy" id="3060204"/>
    <lineage>
        <taxon>Bacteria</taxon>
        <taxon>Bacillati</taxon>
        <taxon>Cyanobacteriota</taxon>
        <taxon>Cyanophyceae</taxon>
        <taxon>Leptolyngbyales</taxon>
        <taxon>Leptolyngbyaceae</taxon>
        <taxon>Leptolyngbya group</taxon>
        <taxon>Leptolyngbya</taxon>
    </lineage>
</organism>
<gene>
    <name evidence="6" type="ORF">Q2T42_14310</name>
</gene>
<dbReference type="PROSITE" id="PS00330">
    <property type="entry name" value="HEMOLYSIN_CALCIUM"/>
    <property type="match status" value="11"/>
</dbReference>
<dbReference type="Pfam" id="PF14252">
    <property type="entry name" value="DUF4347"/>
    <property type="match status" value="1"/>
</dbReference>
<feature type="compositionally biased region" description="Polar residues" evidence="4">
    <location>
        <begin position="3838"/>
        <end position="3851"/>
    </location>
</feature>
<evidence type="ECO:0000256" key="1">
    <source>
        <dbReference type="ARBA" id="ARBA00004613"/>
    </source>
</evidence>
<dbReference type="PANTHER" id="PTHR38340">
    <property type="entry name" value="S-LAYER PROTEIN"/>
    <property type="match status" value="1"/>
</dbReference>
<keyword evidence="3" id="KW-0732">Signal</keyword>
<dbReference type="GO" id="GO:0005576">
    <property type="term" value="C:extracellular region"/>
    <property type="evidence" value="ECO:0007669"/>
    <property type="project" value="UniProtKB-SubCell"/>
</dbReference>
<evidence type="ECO:0000256" key="2">
    <source>
        <dbReference type="ARBA" id="ARBA00022525"/>
    </source>
</evidence>
<dbReference type="Pfam" id="PF13517">
    <property type="entry name" value="FG-GAP_3"/>
    <property type="match status" value="2"/>
</dbReference>
<feature type="region of interest" description="Disordered" evidence="4">
    <location>
        <begin position="2227"/>
        <end position="2265"/>
    </location>
</feature>
<dbReference type="SUPFAM" id="SSF51120">
    <property type="entry name" value="beta-Roll"/>
    <property type="match status" value="6"/>
</dbReference>
<reference evidence="6" key="2">
    <citation type="submission" date="2023-07" db="EMBL/GenBank/DDBJ databases">
        <authorList>
            <person name="Bai X.-H."/>
            <person name="Wang H.-H."/>
            <person name="Wang J."/>
            <person name="Ma M.-Y."/>
            <person name="Hu H.-H."/>
            <person name="Song Z.-L."/>
            <person name="Ma H.-G."/>
            <person name="Fan Y."/>
            <person name="Du C.-Y."/>
            <person name="Xu J.-C."/>
        </authorList>
    </citation>
    <scope>NUCLEOTIDE SEQUENCE</scope>
    <source>
        <strain evidence="6">CZ1</strain>
    </source>
</reference>